<dbReference type="PANTHER" id="PTHR45670">
    <property type="entry name" value="E3 UBIQUITIN-PROTEIN LIGASE TRIP12"/>
    <property type="match status" value="1"/>
</dbReference>
<reference evidence="6 7" key="1">
    <citation type="journal article" date="2020" name="bioRxiv">
        <title>Metabolic contributions of an alphaproteobacterial endosymbiont in the apicomplexan Cardiosporidium cionae.</title>
        <authorList>
            <person name="Hunter E.S."/>
            <person name="Paight C.J."/>
            <person name="Lane C.E."/>
        </authorList>
    </citation>
    <scope>NUCLEOTIDE SEQUENCE [LARGE SCALE GENOMIC DNA]</scope>
    <source>
        <strain evidence="6">ESH_2018</strain>
    </source>
</reference>
<evidence type="ECO:0000313" key="7">
    <source>
        <dbReference type="Proteomes" id="UP000823046"/>
    </source>
</evidence>
<evidence type="ECO:0000256" key="3">
    <source>
        <dbReference type="PROSITE-ProRule" id="PRU00104"/>
    </source>
</evidence>
<dbReference type="EMBL" id="JADAQX010000911">
    <property type="protein sequence ID" value="KAF8819176.1"/>
    <property type="molecule type" value="Genomic_DNA"/>
</dbReference>
<feature type="active site" description="Glycyl thioester intermediate" evidence="3">
    <location>
        <position position="318"/>
    </location>
</feature>
<dbReference type="Proteomes" id="UP000823046">
    <property type="component" value="Unassembled WGS sequence"/>
</dbReference>
<dbReference type="Gene3D" id="3.30.2160.10">
    <property type="entry name" value="Hect, E3 ligase catalytic domain"/>
    <property type="match status" value="1"/>
</dbReference>
<dbReference type="InterPro" id="IPR045322">
    <property type="entry name" value="HECTD1/TRIP12-like"/>
</dbReference>
<comment type="caution">
    <text evidence="6">The sequence shown here is derived from an EMBL/GenBank/DDBJ whole genome shotgun (WGS) entry which is preliminary data.</text>
</comment>
<accession>A0ABQ7J586</accession>
<feature type="domain" description="HECT" evidence="5">
    <location>
        <begin position="74"/>
        <end position="351"/>
    </location>
</feature>
<evidence type="ECO:0000256" key="2">
    <source>
        <dbReference type="ARBA" id="ARBA00022786"/>
    </source>
</evidence>
<feature type="region of interest" description="Disordered" evidence="4">
    <location>
        <begin position="23"/>
        <end position="43"/>
    </location>
</feature>
<evidence type="ECO:0000256" key="4">
    <source>
        <dbReference type="SAM" id="MobiDB-lite"/>
    </source>
</evidence>
<proteinExistence type="predicted"/>
<protein>
    <submittedName>
        <fullName evidence="6">HECT-domain (Ubiquitin-transferase) domain-containing protein</fullName>
    </submittedName>
</protein>
<dbReference type="Pfam" id="PF00632">
    <property type="entry name" value="HECT"/>
    <property type="match status" value="1"/>
</dbReference>
<keyword evidence="1" id="KW-0808">Transferase</keyword>
<sequence length="351" mass="38569">MVPPGMKGESPLRNLAASSSMGEETNISAASGPSEISKSIASTEARSSKELPTAVIPIGKSEKASIVLKLFVLFKFMGQLCAKALLDGRLIDLHLHPFFWECVKMGKNASFKPDYTLFTVIDVVAARSLQQLVDVRSNGEDVSSLGLDFTLLGSDPPIELIPNGSQIPLTNENLDLYIHRVCAISLYEGVALQVWAFRFGFSTLLPLWSLQLFSSAEIAHKLFCGKENDAHWSLVHLKTFITPDHGYLSTSPSYLNLLTVLEGFNYRERRNFLKFCTGSPVLPAEGFAALRPLMKVVKKETNSSDQSADNLLPSVMTCSNYLKLPNYSSLSALKEKLLYAMFEGQGAFTLS</sequence>
<dbReference type="InterPro" id="IPR000569">
    <property type="entry name" value="HECT_dom"/>
</dbReference>
<keyword evidence="7" id="KW-1185">Reference proteome</keyword>
<evidence type="ECO:0000256" key="1">
    <source>
        <dbReference type="ARBA" id="ARBA00022679"/>
    </source>
</evidence>
<evidence type="ECO:0000259" key="5">
    <source>
        <dbReference type="PROSITE" id="PS50237"/>
    </source>
</evidence>
<name>A0ABQ7J586_9APIC</name>
<dbReference type="PROSITE" id="PS50237">
    <property type="entry name" value="HECT"/>
    <property type="match status" value="1"/>
</dbReference>
<dbReference type="InterPro" id="IPR035983">
    <property type="entry name" value="Hect_E3_ubiquitin_ligase"/>
</dbReference>
<keyword evidence="2 3" id="KW-0833">Ubl conjugation pathway</keyword>
<gene>
    <name evidence="6" type="ORF">IE077_001506</name>
</gene>
<dbReference type="Gene3D" id="3.30.2410.10">
    <property type="entry name" value="Hect, E3 ligase catalytic domain"/>
    <property type="match status" value="1"/>
</dbReference>
<evidence type="ECO:0000313" key="6">
    <source>
        <dbReference type="EMBL" id="KAF8819176.1"/>
    </source>
</evidence>
<dbReference type="SUPFAM" id="SSF56204">
    <property type="entry name" value="Hect, E3 ligase catalytic domain"/>
    <property type="match status" value="1"/>
</dbReference>
<dbReference type="SMART" id="SM00119">
    <property type="entry name" value="HECTc"/>
    <property type="match status" value="1"/>
</dbReference>
<organism evidence="6 7">
    <name type="scientific">Cardiosporidium cionae</name>
    <dbReference type="NCBI Taxonomy" id="476202"/>
    <lineage>
        <taxon>Eukaryota</taxon>
        <taxon>Sar</taxon>
        <taxon>Alveolata</taxon>
        <taxon>Apicomplexa</taxon>
        <taxon>Aconoidasida</taxon>
        <taxon>Nephromycida</taxon>
        <taxon>Cardiosporidium</taxon>
    </lineage>
</organism>
<dbReference type="Gene3D" id="3.90.1750.10">
    <property type="entry name" value="Hect, E3 ligase catalytic domains"/>
    <property type="match status" value="1"/>
</dbReference>
<dbReference type="PANTHER" id="PTHR45670:SF1">
    <property type="entry name" value="E3 UBIQUITIN-PROTEIN LIGASE HECTD1"/>
    <property type="match status" value="1"/>
</dbReference>